<dbReference type="InterPro" id="IPR023393">
    <property type="entry name" value="START-like_dom_sf"/>
</dbReference>
<comment type="caution">
    <text evidence="1">The sequence shown here is derived from an EMBL/GenBank/DDBJ whole genome shotgun (WGS) entry which is preliminary data.</text>
</comment>
<sequence length="145" mass="17441">MHLELKTDVTKSMADVWQGFNRDLFDRLSPPFPPVDVVRFDGCLKGDVVHLRLNFLVFRQDWVSQIVDQQTTEFEIYFVDQGTRLPFFLTYWHHRHRLLRNPSGGTCIIDDITFRTPFRLTDLLLYPVMWLLFAYRKPIYKRLFN</sequence>
<evidence type="ECO:0000313" key="1">
    <source>
        <dbReference type="EMBL" id="NEU68125.1"/>
    </source>
</evidence>
<accession>A0A6M0IKH2</accession>
<gene>
    <name evidence="1" type="ORF">GK091_14630</name>
</gene>
<reference evidence="1 2" key="1">
    <citation type="submission" date="2020-02" db="EMBL/GenBank/DDBJ databases">
        <title>Draft genome sequence of two Spirosoma agri KCTC 52727 and Spirosoma terrae KCTC 52035.</title>
        <authorList>
            <person name="Rojas J."/>
            <person name="Ambika Manirajan B."/>
            <person name="Ratering S."/>
            <person name="Suarez C."/>
            <person name="Schnell S."/>
        </authorList>
    </citation>
    <scope>NUCLEOTIDE SEQUENCE [LARGE SCALE GENOMIC DNA]</scope>
    <source>
        <strain evidence="1 2">KCTC 52727</strain>
    </source>
</reference>
<dbReference type="AlphaFoldDB" id="A0A6M0IKH2"/>
<dbReference type="Proteomes" id="UP000477386">
    <property type="component" value="Unassembled WGS sequence"/>
</dbReference>
<evidence type="ECO:0000313" key="2">
    <source>
        <dbReference type="Proteomes" id="UP000477386"/>
    </source>
</evidence>
<dbReference type="EMBL" id="JAAGNZ010000001">
    <property type="protein sequence ID" value="NEU68125.1"/>
    <property type="molecule type" value="Genomic_DNA"/>
</dbReference>
<proteinExistence type="predicted"/>
<protein>
    <recommendedName>
        <fullName evidence="3">SRPBCC family protein</fullName>
    </recommendedName>
</protein>
<keyword evidence="2" id="KW-1185">Reference proteome</keyword>
<dbReference type="Gene3D" id="3.30.530.20">
    <property type="match status" value="1"/>
</dbReference>
<organism evidence="1 2">
    <name type="scientific">Spirosoma agri</name>
    <dbReference type="NCBI Taxonomy" id="1987381"/>
    <lineage>
        <taxon>Bacteria</taxon>
        <taxon>Pseudomonadati</taxon>
        <taxon>Bacteroidota</taxon>
        <taxon>Cytophagia</taxon>
        <taxon>Cytophagales</taxon>
        <taxon>Cytophagaceae</taxon>
        <taxon>Spirosoma</taxon>
    </lineage>
</organism>
<dbReference type="RefSeq" id="WP_164039544.1">
    <property type="nucleotide sequence ID" value="NZ_JAAGNZ010000001.1"/>
</dbReference>
<name>A0A6M0IKH2_9BACT</name>
<evidence type="ECO:0008006" key="3">
    <source>
        <dbReference type="Google" id="ProtNLM"/>
    </source>
</evidence>
<dbReference type="SUPFAM" id="SSF55961">
    <property type="entry name" value="Bet v1-like"/>
    <property type="match status" value="1"/>
</dbReference>